<sequence length="413" mass="43277">MNSMILEAKVDATTARVREGARRSFRGLLAAACACFMMPIACIATEATDEGEPLGASREMLVTAVGDPDGYVRGDGVSVVLHRSADNHIRELTLGSSGWDAWDLSAGTGAPLAASDPFGYVRADGVSAVLYRSSDGHIRELTLNTSAGTPWQKWDLSAGTGAALAVGKPFGYVRRDAVSAVVYRSAGDNHIRELALTGSGWQAGDLSAGTGAPAAASDPVAYIRHDGVNAVVYRSGDNHIRELTLDTAAGTPWQKWDLTAGTGAPLAAGTPFAYIRSDGVSAVVYRSSGDNHIRELALTSSGWQHWDLSAGTGAPAAASDPVAYIRHDGVTVVTYRSSGDNHIRELTLSNLGWLDWDLSAGTGAPAAAGTPAAYKRADNVSAILFRSSSDSHIRELALTSSGWEDWDLTVSSD</sequence>
<organism evidence="2 3">
    <name type="scientific">Sorangium cellulosum</name>
    <name type="common">Polyangium cellulosum</name>
    <dbReference type="NCBI Taxonomy" id="56"/>
    <lineage>
        <taxon>Bacteria</taxon>
        <taxon>Pseudomonadati</taxon>
        <taxon>Myxococcota</taxon>
        <taxon>Polyangia</taxon>
        <taxon>Polyangiales</taxon>
        <taxon>Polyangiaceae</taxon>
        <taxon>Sorangium</taxon>
    </lineage>
</organism>
<dbReference type="Gene3D" id="2.120.10.70">
    <property type="entry name" value="Fucose-specific lectin"/>
    <property type="match status" value="2"/>
</dbReference>
<dbReference type="Pfam" id="PF26607">
    <property type="entry name" value="DUF8189"/>
    <property type="match status" value="1"/>
</dbReference>
<proteinExistence type="predicted"/>
<dbReference type="SUPFAM" id="SSF89372">
    <property type="entry name" value="Fucose-specific lectin"/>
    <property type="match status" value="2"/>
</dbReference>
<dbReference type="OrthoDB" id="6057293at2"/>
<evidence type="ECO:0000313" key="3">
    <source>
        <dbReference type="Proteomes" id="UP000238348"/>
    </source>
</evidence>
<dbReference type="EMBL" id="CP012673">
    <property type="protein sequence ID" value="AUX45860.1"/>
    <property type="molecule type" value="Genomic_DNA"/>
</dbReference>
<evidence type="ECO:0000313" key="2">
    <source>
        <dbReference type="EMBL" id="AUX45860.1"/>
    </source>
</evidence>
<feature type="domain" description="PLL-like beta propeller" evidence="1">
    <location>
        <begin position="214"/>
        <end position="407"/>
    </location>
</feature>
<protein>
    <recommendedName>
        <fullName evidence="1">PLL-like beta propeller domain-containing protein</fullName>
    </recommendedName>
</protein>
<dbReference type="Proteomes" id="UP000238348">
    <property type="component" value="Chromosome"/>
</dbReference>
<accession>A0A2L0F2T8</accession>
<dbReference type="RefSeq" id="WP_159397650.1">
    <property type="nucleotide sequence ID" value="NZ_CP012673.1"/>
</dbReference>
<dbReference type="Gene3D" id="2.40.128.190">
    <property type="match status" value="1"/>
</dbReference>
<name>A0A2L0F2T8_SORCE</name>
<dbReference type="InterPro" id="IPR058502">
    <property type="entry name" value="PLL-like_beta-prop"/>
</dbReference>
<reference evidence="2 3" key="1">
    <citation type="submission" date="2015-09" db="EMBL/GenBank/DDBJ databases">
        <title>Sorangium comparison.</title>
        <authorList>
            <person name="Zaburannyi N."/>
            <person name="Bunk B."/>
            <person name="Overmann J."/>
            <person name="Mueller R."/>
        </authorList>
    </citation>
    <scope>NUCLEOTIDE SEQUENCE [LARGE SCALE GENOMIC DNA]</scope>
    <source>
        <strain evidence="2 3">So ce26</strain>
    </source>
</reference>
<dbReference type="AlphaFoldDB" id="A0A2L0F2T8"/>
<evidence type="ECO:0000259" key="1">
    <source>
        <dbReference type="Pfam" id="PF26607"/>
    </source>
</evidence>
<gene>
    <name evidence="2" type="ORF">SOCE26_073560</name>
</gene>